<organism evidence="1 2">
    <name type="scientific">Aldrovandia affinis</name>
    <dbReference type="NCBI Taxonomy" id="143900"/>
    <lineage>
        <taxon>Eukaryota</taxon>
        <taxon>Metazoa</taxon>
        <taxon>Chordata</taxon>
        <taxon>Craniata</taxon>
        <taxon>Vertebrata</taxon>
        <taxon>Euteleostomi</taxon>
        <taxon>Actinopterygii</taxon>
        <taxon>Neopterygii</taxon>
        <taxon>Teleostei</taxon>
        <taxon>Notacanthiformes</taxon>
        <taxon>Halosauridae</taxon>
        <taxon>Aldrovandia</taxon>
    </lineage>
</organism>
<dbReference type="Proteomes" id="UP001221898">
    <property type="component" value="Unassembled WGS sequence"/>
</dbReference>
<evidence type="ECO:0000313" key="1">
    <source>
        <dbReference type="EMBL" id="KAJ8401664.1"/>
    </source>
</evidence>
<evidence type="ECO:0000313" key="2">
    <source>
        <dbReference type="Proteomes" id="UP001221898"/>
    </source>
</evidence>
<gene>
    <name evidence="1" type="ORF">AAFF_G00376350</name>
</gene>
<protein>
    <submittedName>
        <fullName evidence="1">Uncharacterized protein</fullName>
    </submittedName>
</protein>
<name>A0AAD7SFL3_9TELE</name>
<proteinExistence type="predicted"/>
<accession>A0AAD7SFL3</accession>
<reference evidence="1" key="1">
    <citation type="journal article" date="2023" name="Science">
        <title>Genome structures resolve the early diversification of teleost fishes.</title>
        <authorList>
            <person name="Parey E."/>
            <person name="Louis A."/>
            <person name="Montfort J."/>
            <person name="Bouchez O."/>
            <person name="Roques C."/>
            <person name="Iampietro C."/>
            <person name="Lluch J."/>
            <person name="Castinel A."/>
            <person name="Donnadieu C."/>
            <person name="Desvignes T."/>
            <person name="Floi Bucao C."/>
            <person name="Jouanno E."/>
            <person name="Wen M."/>
            <person name="Mejri S."/>
            <person name="Dirks R."/>
            <person name="Jansen H."/>
            <person name="Henkel C."/>
            <person name="Chen W.J."/>
            <person name="Zahm M."/>
            <person name="Cabau C."/>
            <person name="Klopp C."/>
            <person name="Thompson A.W."/>
            <person name="Robinson-Rechavi M."/>
            <person name="Braasch I."/>
            <person name="Lecointre G."/>
            <person name="Bobe J."/>
            <person name="Postlethwait J.H."/>
            <person name="Berthelot C."/>
            <person name="Roest Crollius H."/>
            <person name="Guiguen Y."/>
        </authorList>
    </citation>
    <scope>NUCLEOTIDE SEQUENCE</scope>
    <source>
        <strain evidence="1">NC1722</strain>
    </source>
</reference>
<dbReference type="EMBL" id="JAINUG010000068">
    <property type="protein sequence ID" value="KAJ8401664.1"/>
    <property type="molecule type" value="Genomic_DNA"/>
</dbReference>
<sequence length="120" mass="13248">MTRSVVFCNVLPKYKFNKLRQRGRLLVRRKLRSQIVPTKATTEGSLVTVTGIGRSLFCAILSESLEHFHWSRALPPWSPLVGLTLIGPPASFGRVLPCCHGSHLDHGLRPAMVDGGDGHH</sequence>
<dbReference type="AlphaFoldDB" id="A0AAD7SFL3"/>
<comment type="caution">
    <text evidence="1">The sequence shown here is derived from an EMBL/GenBank/DDBJ whole genome shotgun (WGS) entry which is preliminary data.</text>
</comment>
<keyword evidence="2" id="KW-1185">Reference proteome</keyword>